<dbReference type="EMBL" id="KN824350">
    <property type="protein sequence ID" value="KIM22690.1"/>
    <property type="molecule type" value="Genomic_DNA"/>
</dbReference>
<gene>
    <name evidence="1" type="ORF">M408DRAFT_332814</name>
</gene>
<reference evidence="1 2" key="1">
    <citation type="submission" date="2014-04" db="EMBL/GenBank/DDBJ databases">
        <authorList>
            <consortium name="DOE Joint Genome Institute"/>
            <person name="Kuo A."/>
            <person name="Zuccaro A."/>
            <person name="Kohler A."/>
            <person name="Nagy L.G."/>
            <person name="Floudas D."/>
            <person name="Copeland A."/>
            <person name="Barry K.W."/>
            <person name="Cichocki N."/>
            <person name="Veneault-Fourrey C."/>
            <person name="LaButti K."/>
            <person name="Lindquist E.A."/>
            <person name="Lipzen A."/>
            <person name="Lundell T."/>
            <person name="Morin E."/>
            <person name="Murat C."/>
            <person name="Sun H."/>
            <person name="Tunlid A."/>
            <person name="Henrissat B."/>
            <person name="Grigoriev I.V."/>
            <person name="Hibbett D.S."/>
            <person name="Martin F."/>
            <person name="Nordberg H.P."/>
            <person name="Cantor M.N."/>
            <person name="Hua S.X."/>
        </authorList>
    </citation>
    <scope>NUCLEOTIDE SEQUENCE [LARGE SCALE GENOMIC DNA]</scope>
    <source>
        <strain evidence="1 2">MAFF 305830</strain>
    </source>
</reference>
<accession>A0A0C3ADH8</accession>
<dbReference type="Proteomes" id="UP000054097">
    <property type="component" value="Unassembled WGS sequence"/>
</dbReference>
<dbReference type="AlphaFoldDB" id="A0A0C3ADH8"/>
<evidence type="ECO:0000313" key="1">
    <source>
        <dbReference type="EMBL" id="KIM22690.1"/>
    </source>
</evidence>
<feature type="non-terminal residue" evidence="1">
    <location>
        <position position="55"/>
    </location>
</feature>
<proteinExistence type="predicted"/>
<reference evidence="2" key="2">
    <citation type="submission" date="2015-01" db="EMBL/GenBank/DDBJ databases">
        <title>Evolutionary Origins and Diversification of the Mycorrhizal Mutualists.</title>
        <authorList>
            <consortium name="DOE Joint Genome Institute"/>
            <consortium name="Mycorrhizal Genomics Consortium"/>
            <person name="Kohler A."/>
            <person name="Kuo A."/>
            <person name="Nagy L.G."/>
            <person name="Floudas D."/>
            <person name="Copeland A."/>
            <person name="Barry K.W."/>
            <person name="Cichocki N."/>
            <person name="Veneault-Fourrey C."/>
            <person name="LaButti K."/>
            <person name="Lindquist E.A."/>
            <person name="Lipzen A."/>
            <person name="Lundell T."/>
            <person name="Morin E."/>
            <person name="Murat C."/>
            <person name="Riley R."/>
            <person name="Ohm R."/>
            <person name="Sun H."/>
            <person name="Tunlid A."/>
            <person name="Henrissat B."/>
            <person name="Grigoriev I.V."/>
            <person name="Hibbett D.S."/>
            <person name="Martin F."/>
        </authorList>
    </citation>
    <scope>NUCLEOTIDE SEQUENCE [LARGE SCALE GENOMIC DNA]</scope>
    <source>
        <strain evidence="2">MAFF 305830</strain>
    </source>
</reference>
<organism evidence="1 2">
    <name type="scientific">Serendipita vermifera MAFF 305830</name>
    <dbReference type="NCBI Taxonomy" id="933852"/>
    <lineage>
        <taxon>Eukaryota</taxon>
        <taxon>Fungi</taxon>
        <taxon>Dikarya</taxon>
        <taxon>Basidiomycota</taxon>
        <taxon>Agaricomycotina</taxon>
        <taxon>Agaricomycetes</taxon>
        <taxon>Sebacinales</taxon>
        <taxon>Serendipitaceae</taxon>
        <taxon>Serendipita</taxon>
    </lineage>
</organism>
<keyword evidence="2" id="KW-1185">Reference proteome</keyword>
<dbReference type="HOGENOM" id="CLU_3033870_0_0_1"/>
<protein>
    <submittedName>
        <fullName evidence="1">Uncharacterized protein</fullName>
    </submittedName>
</protein>
<name>A0A0C3ADH8_SERVB</name>
<sequence length="55" mass="6395">MCFYLHIELVLSPRLIHLERAERLAFCLQEVHRHKSACVVDEGDPVLESLSRYDG</sequence>
<evidence type="ECO:0000313" key="2">
    <source>
        <dbReference type="Proteomes" id="UP000054097"/>
    </source>
</evidence>